<proteinExistence type="predicted"/>
<dbReference type="InterPro" id="IPR011640">
    <property type="entry name" value="Fe2_transport_prot_B_C"/>
</dbReference>
<dbReference type="InterPro" id="IPR011642">
    <property type="entry name" value="Gate_dom"/>
</dbReference>
<sequence length="636" mass="68561">MAASSAKVALVGAPNTGKSTVFNAVTGLKAKTGNYPGVTVSRTVGIVKVGDKQITLEDLPGTYDLTPVSIDEQVVADVLAGEIEGVEKPDAIVVVADAGTLRRSFGLIADVMSLDLPTVLCLTMLDELARRGGSIDTDKLGAALGIPVAAIDGRRKGSGARVRDLLGDIDHWSHPVIDPPTSGTEEWAAWSESVLAEADYRSPDPDPITERIDKVLLHPVIGTLIFFAVMFGFFQTIFAVAAPLQDYVETGFGHLGDWVYEVGGDNWLTGFIADALIGGVGGVLVFVPQIALLFVLITFLEQLGYLSRAAFLMDRVMGTVGLEGRAFVAMLSSVACAIPGIMATRTMPSARQRFATMMSLPLMTCAARMPVYTLLIGMLVASESKVWIFNAQGTVLFGLYLLGAISTMTVAKIISVFSRRRGPVMPFTMEMPPYRVPSWKLMLVEIWSPVKGFIRKAGTIILFATVVLWALLNLPIRSDAALESAGIDPTDSAAVSTYTMNHSIAARLGHSVEPIFDPLGFDWKTNVAVLSSLAARETFVATLGQMSAAEDPEDPAARLEEARYDDGSNKGDKVFTPPTIVALLVFFVYALQCTSTLAVLRRETATWRWPIIIFAAYSLLAWVMAYIAHTIAVWVW</sequence>
<feature type="transmembrane region" description="Helical" evidence="1">
    <location>
        <begin position="457"/>
        <end position="476"/>
    </location>
</feature>
<keyword evidence="1" id="KW-0812">Transmembrane</keyword>
<dbReference type="Proteomes" id="UP001059836">
    <property type="component" value="Chromosome"/>
</dbReference>
<dbReference type="InterPro" id="IPR050860">
    <property type="entry name" value="FeoB_GTPase"/>
</dbReference>
<dbReference type="PANTHER" id="PTHR43185">
    <property type="entry name" value="FERROUS IRON TRANSPORT PROTEIN B"/>
    <property type="match status" value="1"/>
</dbReference>
<dbReference type="CDD" id="cd01879">
    <property type="entry name" value="FeoB"/>
    <property type="match status" value="1"/>
</dbReference>
<dbReference type="Gene3D" id="3.40.50.300">
    <property type="entry name" value="P-loop containing nucleotide triphosphate hydrolases"/>
    <property type="match status" value="1"/>
</dbReference>
<feature type="transmembrane region" description="Helical" evidence="1">
    <location>
        <begin position="387"/>
        <end position="411"/>
    </location>
</feature>
<keyword evidence="1" id="KW-1133">Transmembrane helix</keyword>
<name>A0ABX6IPI3_9ACTN</name>
<dbReference type="PANTHER" id="PTHR43185:SF1">
    <property type="entry name" value="FE(2+) TRANSPORTER FEOB"/>
    <property type="match status" value="1"/>
</dbReference>
<feature type="transmembrane region" description="Helical" evidence="1">
    <location>
        <begin position="580"/>
        <end position="600"/>
    </location>
</feature>
<feature type="transmembrane region" description="Helical" evidence="1">
    <location>
        <begin position="267"/>
        <end position="287"/>
    </location>
</feature>
<reference evidence="3" key="1">
    <citation type="journal article" date="2021" name="Nat. Microbiol.">
        <title>Cocultivation of an ultrasmall environmental parasitic bacterium with lytic ability against bacteria associated with wastewater foams.</title>
        <authorList>
            <person name="Batinovic S."/>
            <person name="Rose J.J.A."/>
            <person name="Ratcliffe J."/>
            <person name="Seviour R.J."/>
            <person name="Petrovski S."/>
        </authorList>
    </citation>
    <scope>NUCLEOTIDE SEQUENCE</scope>
    <source>
        <strain evidence="3">CON9</strain>
    </source>
</reference>
<dbReference type="Pfam" id="PF02421">
    <property type="entry name" value="FeoB_N"/>
    <property type="match status" value="1"/>
</dbReference>
<feature type="transmembrane region" description="Helical" evidence="1">
    <location>
        <begin position="324"/>
        <end position="342"/>
    </location>
</feature>
<feature type="transmembrane region" description="Helical" evidence="1">
    <location>
        <begin position="220"/>
        <end position="242"/>
    </location>
</feature>
<dbReference type="InterPro" id="IPR027417">
    <property type="entry name" value="P-loop_NTPase"/>
</dbReference>
<accession>A0ABX6IPI3</accession>
<evidence type="ECO:0000259" key="2">
    <source>
        <dbReference type="PROSITE" id="PS51711"/>
    </source>
</evidence>
<feature type="domain" description="FeoB-type G" evidence="2">
    <location>
        <begin position="5"/>
        <end position="175"/>
    </location>
</feature>
<feature type="transmembrane region" description="Helical" evidence="1">
    <location>
        <begin position="292"/>
        <end position="312"/>
    </location>
</feature>
<dbReference type="EMBL" id="CP045809">
    <property type="protein sequence ID" value="QHN37636.1"/>
    <property type="molecule type" value="Genomic_DNA"/>
</dbReference>
<dbReference type="PRINTS" id="PR00326">
    <property type="entry name" value="GTP1OBG"/>
</dbReference>
<evidence type="ECO:0000256" key="1">
    <source>
        <dbReference type="SAM" id="Phobius"/>
    </source>
</evidence>
<evidence type="ECO:0000313" key="4">
    <source>
        <dbReference type="Proteomes" id="UP001059836"/>
    </source>
</evidence>
<feature type="transmembrane region" description="Helical" evidence="1">
    <location>
        <begin position="354"/>
        <end position="381"/>
    </location>
</feature>
<feature type="transmembrane region" description="Helical" evidence="1">
    <location>
        <begin position="612"/>
        <end position="635"/>
    </location>
</feature>
<dbReference type="InterPro" id="IPR030389">
    <property type="entry name" value="G_FEOB_dom"/>
</dbReference>
<dbReference type="PROSITE" id="PS51711">
    <property type="entry name" value="G_FEOB"/>
    <property type="match status" value="1"/>
</dbReference>
<organism evidence="3 4">
    <name type="scientific">Gordonia pseudamarae</name>
    <dbReference type="NCBI Taxonomy" id="2831662"/>
    <lineage>
        <taxon>Bacteria</taxon>
        <taxon>Bacillati</taxon>
        <taxon>Actinomycetota</taxon>
        <taxon>Actinomycetes</taxon>
        <taxon>Mycobacteriales</taxon>
        <taxon>Gordoniaceae</taxon>
        <taxon>Gordonia</taxon>
    </lineage>
</organism>
<dbReference type="Pfam" id="PF07670">
    <property type="entry name" value="Gate"/>
    <property type="match status" value="2"/>
</dbReference>
<keyword evidence="1" id="KW-0472">Membrane</keyword>
<dbReference type="InterPro" id="IPR006073">
    <property type="entry name" value="GTP-bd"/>
</dbReference>
<keyword evidence="4" id="KW-1185">Reference proteome</keyword>
<evidence type="ECO:0000313" key="3">
    <source>
        <dbReference type="EMBL" id="QHN37636.1"/>
    </source>
</evidence>
<dbReference type="SUPFAM" id="SSF52540">
    <property type="entry name" value="P-loop containing nucleoside triphosphate hydrolases"/>
    <property type="match status" value="1"/>
</dbReference>
<gene>
    <name evidence="3" type="ORF">GII31_15710</name>
</gene>
<protein>
    <submittedName>
        <fullName evidence="3">Ferrous iron transporter B</fullName>
    </submittedName>
</protein>
<dbReference type="Pfam" id="PF07664">
    <property type="entry name" value="FeoB_C"/>
    <property type="match status" value="1"/>
</dbReference>